<dbReference type="EMBL" id="KY270855">
    <property type="protein sequence ID" value="ARO46378.1"/>
    <property type="molecule type" value="Genomic_DNA"/>
</dbReference>
<evidence type="ECO:0000313" key="3">
    <source>
        <dbReference type="EMBL" id="RNF92681.1"/>
    </source>
</evidence>
<geneLocation type="plasmid" evidence="2">
    <name>p12969-2</name>
</geneLocation>
<name>A0A1W6QYB0_PSEPU</name>
<evidence type="ECO:0000313" key="4">
    <source>
        <dbReference type="Proteomes" id="UP000278162"/>
    </source>
</evidence>
<dbReference type="Proteomes" id="UP000278162">
    <property type="component" value="Unassembled WGS sequence"/>
</dbReference>
<dbReference type="RefSeq" id="WP_054912925.1">
    <property type="nucleotide sequence ID" value="NZ_KY270855.1"/>
</dbReference>
<proteinExistence type="predicted"/>
<keyword evidence="1" id="KW-0472">Membrane</keyword>
<sequence length="209" mass="22805">MDDIEVAFEKLLGRQASEKEVQDLYRVKNALNLHNNDSLWLILMALQSYDTMYSKYPELIARQVDKQVDKHKSLFAEMADAETKKALSTLSAAVSEASQAVALKVADAARWRAWGFVLCALLCFAGLCMTVGFVLGSGQVPYWAKIASAKGPLFNICSMIFNAPVGWLLPLVAAGLFGTTFINQKPTLKSVLLLGLLLAISSLSLGFVL</sequence>
<reference evidence="2" key="1">
    <citation type="submission" date="2016-11" db="EMBL/GenBank/DDBJ databases">
        <title>The novel Pseudomonas putida plasmid p12969-2 harbors an In127-carrying multidrug-resistant region.</title>
        <authorList>
            <person name="Xu Y."/>
            <person name="Niu Y."/>
            <person name="Sun F."/>
            <person name="Yang Y."/>
            <person name="Luo W."/>
            <person name="Wang Z."/>
        </authorList>
    </citation>
    <scope>NUCLEOTIDE SEQUENCE</scope>
    <source>
        <strain evidence="2">12969</strain>
        <plasmid evidence="2">p12969-2</plasmid>
    </source>
</reference>
<feature type="transmembrane region" description="Helical" evidence="1">
    <location>
        <begin position="153"/>
        <end position="178"/>
    </location>
</feature>
<dbReference type="AlphaFoldDB" id="A0A1W6QYB0"/>
<protein>
    <submittedName>
        <fullName evidence="2">Mobilization protein MobE</fullName>
    </submittedName>
</protein>
<organism evidence="2">
    <name type="scientific">Pseudomonas putida</name>
    <name type="common">Arthrobacter siderocapsulatus</name>
    <dbReference type="NCBI Taxonomy" id="303"/>
    <lineage>
        <taxon>Bacteria</taxon>
        <taxon>Pseudomonadati</taxon>
        <taxon>Pseudomonadota</taxon>
        <taxon>Gammaproteobacteria</taxon>
        <taxon>Pseudomonadales</taxon>
        <taxon>Pseudomonadaceae</taxon>
        <taxon>Pseudomonas</taxon>
    </lineage>
</organism>
<gene>
    <name evidence="2" type="primary">mobE</name>
    <name evidence="3" type="ORF">EFK07_06185</name>
</gene>
<keyword evidence="2" id="KW-0614">Plasmid</keyword>
<reference evidence="3 4" key="2">
    <citation type="submission" date="2018-10" db="EMBL/GenBank/DDBJ databases">
        <title>An outbreak of IMP-63 producing strain in France.</title>
        <authorList>
            <person name="Bour M."/>
            <person name="Liapis E."/>
            <person name="Plesiat P."/>
        </authorList>
    </citation>
    <scope>NUCLEOTIDE SEQUENCE [LARGE SCALE GENOMIC DNA]</scope>
    <source>
        <strain evidence="3 4">12917</strain>
    </source>
</reference>
<evidence type="ECO:0000313" key="2">
    <source>
        <dbReference type="EMBL" id="ARO46378.1"/>
    </source>
</evidence>
<evidence type="ECO:0000256" key="1">
    <source>
        <dbReference type="SAM" id="Phobius"/>
    </source>
</evidence>
<feature type="transmembrane region" description="Helical" evidence="1">
    <location>
        <begin position="190"/>
        <end position="208"/>
    </location>
</feature>
<keyword evidence="1" id="KW-0812">Transmembrane</keyword>
<feature type="transmembrane region" description="Helical" evidence="1">
    <location>
        <begin position="113"/>
        <end position="133"/>
    </location>
</feature>
<dbReference type="EMBL" id="RJAI01000012">
    <property type="protein sequence ID" value="RNF92681.1"/>
    <property type="molecule type" value="Genomic_DNA"/>
</dbReference>
<accession>A0A1W6QYB0</accession>
<keyword evidence="1" id="KW-1133">Transmembrane helix</keyword>